<dbReference type="Proteomes" id="UP000254554">
    <property type="component" value="Unassembled WGS sequence"/>
</dbReference>
<accession>A0A377GF61</accession>
<dbReference type="RefSeq" id="WP_019350345.1">
    <property type="nucleotide sequence ID" value="NZ_UGGT01000001.1"/>
</dbReference>
<sequence>MGKKNANARQTNGQNNTKQSNSHSSQLFFNQKQKAPSLELQTTQTPQEMQQPPQELILETATDVLLAAILQELKTQNMIALLKLKAQKEQEQEEMQAAEKMQEEDQAHFKEIQSSMYV</sequence>
<dbReference type="AlphaFoldDB" id="A0A377GF61"/>
<evidence type="ECO:0008006" key="4">
    <source>
        <dbReference type="Google" id="ProtNLM"/>
    </source>
</evidence>
<feature type="compositionally biased region" description="Low complexity" evidence="1">
    <location>
        <begin position="38"/>
        <end position="52"/>
    </location>
</feature>
<protein>
    <recommendedName>
        <fullName evidence="4">Coiled-coil protein</fullName>
    </recommendedName>
</protein>
<reference evidence="2 3" key="1">
    <citation type="submission" date="2018-06" db="EMBL/GenBank/DDBJ databases">
        <authorList>
            <consortium name="Pathogen Informatics"/>
            <person name="Doyle S."/>
        </authorList>
    </citation>
    <scope>NUCLEOTIDE SEQUENCE [LARGE SCALE GENOMIC DNA]</scope>
    <source>
        <strain evidence="2 3">NCTC11370</strain>
    </source>
</reference>
<evidence type="ECO:0000313" key="3">
    <source>
        <dbReference type="Proteomes" id="UP000254554"/>
    </source>
</evidence>
<name>A0A377GF61_9GAMM</name>
<dbReference type="GeneID" id="93294106"/>
<feature type="compositionally biased region" description="Basic and acidic residues" evidence="1">
    <location>
        <begin position="100"/>
        <end position="111"/>
    </location>
</feature>
<dbReference type="EMBL" id="UGGT01000001">
    <property type="protein sequence ID" value="STO23141.1"/>
    <property type="molecule type" value="Genomic_DNA"/>
</dbReference>
<evidence type="ECO:0000313" key="2">
    <source>
        <dbReference type="EMBL" id="STO23141.1"/>
    </source>
</evidence>
<evidence type="ECO:0000256" key="1">
    <source>
        <dbReference type="SAM" id="MobiDB-lite"/>
    </source>
</evidence>
<proteinExistence type="predicted"/>
<keyword evidence="3" id="KW-1185">Reference proteome</keyword>
<feature type="region of interest" description="Disordered" evidence="1">
    <location>
        <begin position="93"/>
        <end position="118"/>
    </location>
</feature>
<organism evidence="2 3">
    <name type="scientific">Fluoribacter dumoffii</name>
    <dbReference type="NCBI Taxonomy" id="463"/>
    <lineage>
        <taxon>Bacteria</taxon>
        <taxon>Pseudomonadati</taxon>
        <taxon>Pseudomonadota</taxon>
        <taxon>Gammaproteobacteria</taxon>
        <taxon>Legionellales</taxon>
        <taxon>Legionellaceae</taxon>
        <taxon>Fluoribacter</taxon>
    </lineage>
</organism>
<feature type="region of interest" description="Disordered" evidence="1">
    <location>
        <begin position="1"/>
        <end position="52"/>
    </location>
</feature>
<dbReference type="OrthoDB" id="5653271at2"/>
<feature type="compositionally biased region" description="Polar residues" evidence="1">
    <location>
        <begin position="7"/>
        <end position="34"/>
    </location>
</feature>
<gene>
    <name evidence="2" type="ORF">NCTC11370_03247</name>
</gene>